<comment type="caution">
    <text evidence="1">The sequence shown here is derived from an EMBL/GenBank/DDBJ whole genome shotgun (WGS) entry which is preliminary data.</text>
</comment>
<reference evidence="1 2" key="1">
    <citation type="submission" date="2018-08" db="EMBL/GenBank/DDBJ databases">
        <title>Genomic Encyclopedia of Archaeal and Bacterial Type Strains, Phase II (KMG-II): from individual species to whole genera.</title>
        <authorList>
            <person name="Goeker M."/>
        </authorList>
    </citation>
    <scope>NUCLEOTIDE SEQUENCE [LARGE SCALE GENOMIC DNA]</scope>
    <source>
        <strain evidence="1 2">DSM 17099</strain>
    </source>
</reference>
<sequence>MRRDDPVYIGVMFSQTGWTAVTEKSMLSATMFAIDEINQSGGINGRELIPVYRDPAGEPAAYKAMAADILADGKVKVILGCYTSSQRKAVLTALDKEAGILCYPAQYEGFEYSESAMYFGAVPNQNSLLLARYLLENHSPRIYIVGSDYIWPRESGRIMGDLIRSGGGEVLGERYLGQQAKRPEMDSLIADIMKCRPDIIFNNFVGQSNLDFYNAYAGNGLDAGQIMVASLTTSEADLQEIDPKAAVGHITAATYFASQANPANISLLERYKTARGEPAHTNMCWDAAYTQTHMVAQAMRNGSADSIGSIRAGILGTSFEAPQGRVAIDPSNLHCYVWPKIGIVRNDGQFDIVAQTKNAIRPNPYMTSYSINSDEKTAAETISHTPEWT</sequence>
<evidence type="ECO:0000313" key="2">
    <source>
        <dbReference type="Proteomes" id="UP000256941"/>
    </source>
</evidence>
<accession>A0A3D9XGB1</accession>
<dbReference type="Pfam" id="PF13433">
    <property type="entry name" value="Peripla_BP_5"/>
    <property type="match status" value="1"/>
</dbReference>
<dbReference type="SUPFAM" id="SSF53822">
    <property type="entry name" value="Periplasmic binding protein-like I"/>
    <property type="match status" value="1"/>
</dbReference>
<dbReference type="CDD" id="cd06357">
    <property type="entry name" value="PBP1_AmiC"/>
    <property type="match status" value="1"/>
</dbReference>
<dbReference type="EMBL" id="QTUJ01000002">
    <property type="protein sequence ID" value="REF69474.1"/>
    <property type="molecule type" value="Genomic_DNA"/>
</dbReference>
<dbReference type="Gene3D" id="3.40.50.2300">
    <property type="match status" value="2"/>
</dbReference>
<dbReference type="PANTHER" id="PTHR47628:SF1">
    <property type="entry name" value="ALIPHATIC AMIDASE EXPRESSION-REGULATING PROTEIN"/>
    <property type="match status" value="1"/>
</dbReference>
<dbReference type="Proteomes" id="UP000256941">
    <property type="component" value="Unassembled WGS sequence"/>
</dbReference>
<proteinExistence type="predicted"/>
<dbReference type="PANTHER" id="PTHR47628">
    <property type="match status" value="1"/>
</dbReference>
<dbReference type="AlphaFoldDB" id="A0A3D9XGB1"/>
<dbReference type="GO" id="GO:0033218">
    <property type="term" value="F:amide binding"/>
    <property type="evidence" value="ECO:0007669"/>
    <property type="project" value="InterPro"/>
</dbReference>
<dbReference type="InterPro" id="IPR039570">
    <property type="entry name" value="AmiC_PBP1"/>
</dbReference>
<dbReference type="InterPro" id="IPR028082">
    <property type="entry name" value="Peripla_BP_I"/>
</dbReference>
<gene>
    <name evidence="1" type="ORF">BDD41_2178</name>
</gene>
<evidence type="ECO:0000313" key="1">
    <source>
        <dbReference type="EMBL" id="REF69474.1"/>
    </source>
</evidence>
<organism evidence="1 2">
    <name type="scientific">Paracoccus versutus</name>
    <name type="common">Thiobacillus versutus</name>
    <dbReference type="NCBI Taxonomy" id="34007"/>
    <lineage>
        <taxon>Bacteria</taxon>
        <taxon>Pseudomonadati</taxon>
        <taxon>Pseudomonadota</taxon>
        <taxon>Alphaproteobacteria</taxon>
        <taxon>Rhodobacterales</taxon>
        <taxon>Paracoccaceae</taxon>
        <taxon>Paracoccus</taxon>
    </lineage>
</organism>
<protein>
    <submittedName>
        <fullName evidence="1">Amino acid/amide ABC transporter substrate-binding protein (HAAT family)</fullName>
    </submittedName>
</protein>
<name>A0A3D9XGB1_PARVE</name>